<organism evidence="1 2">
    <name type="scientific">uncultured phage cr272_1</name>
    <dbReference type="NCBI Taxonomy" id="2772094"/>
    <lineage>
        <taxon>Viruses</taxon>
        <taxon>Duplodnaviria</taxon>
        <taxon>Heunggongvirae</taxon>
        <taxon>Uroviricota</taxon>
        <taxon>Caudoviricetes</taxon>
        <taxon>Crassvirales</taxon>
        <taxon>Suoliviridae</taxon>
        <taxon>Oafivirinae</taxon>
        <taxon>Buhlduvirus</taxon>
        <taxon>Buhlduvirus porcinus</taxon>
    </lineage>
</organism>
<dbReference type="GeneID" id="65131982"/>
<sequence length="194" mass="22426">MTTSGFNERYLRWKNGEQVYLAGRIKPLNVLKYAPWSLEQWKDDIQQYKGINTDDKSYDYDRFFKENPKAAWGILNDRPDAHFTDGYKGSFHPSASNGSVYSGKYDPVFNPKAKQFGTWYGDHLYRAPKNPDASWDDIINNAVYNEPGGLTVVDYNYNLPYLRDGSFFGGSLPEITVTRNKKLSVPKPQWRNEN</sequence>
<keyword evidence="2" id="KW-1185">Reference proteome</keyword>
<dbReference type="KEGG" id="vg:65131982"/>
<dbReference type="Proteomes" id="UP000594103">
    <property type="component" value="Segment"/>
</dbReference>
<accession>A0A7M1RTN6</accession>
<protein>
    <submittedName>
        <fullName evidence="1">Uncharacterized protein</fullName>
    </submittedName>
</protein>
<dbReference type="EMBL" id="MT774410">
    <property type="protein sequence ID" value="QOR57817.1"/>
    <property type="molecule type" value="Genomic_DNA"/>
</dbReference>
<name>A0A7M1RTN6_9CAUD</name>
<evidence type="ECO:0000313" key="2">
    <source>
        <dbReference type="Proteomes" id="UP000594103"/>
    </source>
</evidence>
<dbReference type="RefSeq" id="YP_010113457.1">
    <property type="nucleotide sequence ID" value="NC_055903.1"/>
</dbReference>
<reference evidence="1 2" key="1">
    <citation type="submission" date="2020-07" db="EMBL/GenBank/DDBJ databases">
        <title>Taxonomic proposal: Crassvirales, a new order of highly abundant and diverse bacterial viruses.</title>
        <authorList>
            <person name="Shkoporov A.N."/>
            <person name="Stockdale S.R."/>
            <person name="Guerin E."/>
            <person name="Ross R.P."/>
            <person name="Hill C."/>
        </authorList>
    </citation>
    <scope>NUCLEOTIDE SEQUENCE [LARGE SCALE GENOMIC DNA]</scope>
</reference>
<proteinExistence type="predicted"/>
<evidence type="ECO:0000313" key="1">
    <source>
        <dbReference type="EMBL" id="QOR57817.1"/>
    </source>
</evidence>